<reference evidence="1" key="1">
    <citation type="submission" date="2022-09" db="EMBL/GenBank/DDBJ databases">
        <title>Diverse halophilic archaea isolated from saline environments.</title>
        <authorList>
            <person name="Cui H.-L."/>
        </authorList>
    </citation>
    <scope>NUCLEOTIDE SEQUENCE</scope>
    <source>
        <strain evidence="1">ZS-35-S2</strain>
    </source>
</reference>
<dbReference type="EMBL" id="CP104003">
    <property type="protein sequence ID" value="UWM56600.1"/>
    <property type="molecule type" value="Genomic_DNA"/>
</dbReference>
<proteinExistence type="predicted"/>
<dbReference type="KEGG" id="ssai:N0B31_09965"/>
<dbReference type="RefSeq" id="WP_260643714.1">
    <property type="nucleotide sequence ID" value="NZ_CP104003.1"/>
</dbReference>
<protein>
    <submittedName>
        <fullName evidence="1">Uncharacterized protein</fullName>
    </submittedName>
</protein>
<evidence type="ECO:0000313" key="1">
    <source>
        <dbReference type="EMBL" id="UWM56600.1"/>
    </source>
</evidence>
<sequence>MWRRAGIQPATRAVHAAWLPHETSDGTRYFKTFLGLTTSGAFYEGNAEGHPELTCLETLRAVNHVVRSWLAPNPETTIGDQR</sequence>
<evidence type="ECO:0000313" key="2">
    <source>
        <dbReference type="Proteomes" id="UP001057580"/>
    </source>
</evidence>
<keyword evidence="2" id="KW-1185">Reference proteome</keyword>
<dbReference type="AlphaFoldDB" id="A0A9E7R636"/>
<accession>A0A9E7R636</accession>
<dbReference type="Proteomes" id="UP001057580">
    <property type="component" value="Chromosome"/>
</dbReference>
<organism evidence="1 2">
    <name type="scientific">Salinirubellus salinus</name>
    <dbReference type="NCBI Taxonomy" id="1364945"/>
    <lineage>
        <taxon>Archaea</taxon>
        <taxon>Methanobacteriati</taxon>
        <taxon>Methanobacteriota</taxon>
        <taxon>Stenosarchaea group</taxon>
        <taxon>Halobacteria</taxon>
        <taxon>Halobacteriales</taxon>
        <taxon>Natronomonadaceae</taxon>
        <taxon>Salinirubellus</taxon>
    </lineage>
</organism>
<name>A0A9E7R636_9EURY</name>
<dbReference type="GeneID" id="74942749"/>
<gene>
    <name evidence="1" type="ORF">N0B31_09965</name>
</gene>